<evidence type="ECO:0000313" key="2">
    <source>
        <dbReference type="Proteomes" id="UP001148662"/>
    </source>
</evidence>
<evidence type="ECO:0000313" key="1">
    <source>
        <dbReference type="EMBL" id="KAJ3558254.1"/>
    </source>
</evidence>
<dbReference type="Proteomes" id="UP001148662">
    <property type="component" value="Unassembled WGS sequence"/>
</dbReference>
<sequence>MTHVSWILVGLIVLVIPGDVLAATTFNVDVSLTPSHAVPSTLFGQMFEDINSGDGGLYGECMFSPIVYSLLHLLTFSSAAESRISASDTEYALMNARLIERNADERTDTTAALDPWAAIGEAQLTVIADPKPVSSALPNSLQVTVPAGTSGSVGFSNSGFWGIKVESSWTYNASFYFRFPSASTFTGKLNVALQTTSGRVLASNSISVRGSQTGWTHVSLSLRPSTTAPNTDNVFAVTIEPTRGDTETAINFAMFSLFPPTFKNRPNGMRIDIAETLAEMGPAFFRFPGGNNVGQTTATRWQWNATVGSLLDRPGRVGDWGYVNTDGLGLLEYLNFFEDVGMEPIMAVWSGYSLGGTSLPENELAPYIQQAADQINFVIGEPGTSPPASLRASLGHPEPFALRFVEVGNEDFFAADTYPYRWRDFAGNLSALFPNITFIATTDAFSPIISPDPQAYDVHVYQTPGWFIQNAFYYDSFERNSTKYFEGEYAAISTNASNIFGTPDQGRLLFPDMQSASGEATFMTGLERNSDIVFAASYAPLLQHVNDSQWTPDLVSFDAGNVYRSTSFFVQKVHSSIAEKLKSPKTYQWLQLFSLNKGDEYLPTTLPDPAGTVFWSAVRNTTSQEVILKVANAGADEAAVVFQLPFTSVAESGTLQQLHGDPTASNTPEQPNSVAPVTSKIATGKVLNFTAPAFSVSVISVQVK</sequence>
<proteinExistence type="predicted"/>
<keyword evidence="2" id="KW-1185">Reference proteome</keyword>
<comment type="caution">
    <text evidence="1">The sequence shown here is derived from an EMBL/GenBank/DDBJ whole genome shotgun (WGS) entry which is preliminary data.</text>
</comment>
<dbReference type="EMBL" id="JANHOG010000100">
    <property type="protein sequence ID" value="KAJ3558254.1"/>
    <property type="molecule type" value="Genomic_DNA"/>
</dbReference>
<reference evidence="1" key="1">
    <citation type="submission" date="2022-07" db="EMBL/GenBank/DDBJ databases">
        <title>Genome Sequence of Phlebia brevispora.</title>
        <authorList>
            <person name="Buettner E."/>
        </authorList>
    </citation>
    <scope>NUCLEOTIDE SEQUENCE</scope>
    <source>
        <strain evidence="1">MPL23</strain>
    </source>
</reference>
<protein>
    <submittedName>
        <fullName evidence="1">Uncharacterized protein</fullName>
    </submittedName>
</protein>
<accession>A0ACC1TCF9</accession>
<name>A0ACC1TCF9_9APHY</name>
<organism evidence="1 2">
    <name type="scientific">Phlebia brevispora</name>
    <dbReference type="NCBI Taxonomy" id="194682"/>
    <lineage>
        <taxon>Eukaryota</taxon>
        <taxon>Fungi</taxon>
        <taxon>Dikarya</taxon>
        <taxon>Basidiomycota</taxon>
        <taxon>Agaricomycotina</taxon>
        <taxon>Agaricomycetes</taxon>
        <taxon>Polyporales</taxon>
        <taxon>Meruliaceae</taxon>
        <taxon>Phlebia</taxon>
    </lineage>
</organism>
<gene>
    <name evidence="1" type="ORF">NM688_g1033</name>
</gene>